<feature type="domain" description="Ferrous iron transport protein B C-terminal" evidence="4">
    <location>
        <begin position="75"/>
        <end position="127"/>
    </location>
</feature>
<dbReference type="GO" id="GO:0051536">
    <property type="term" value="F:iron-sulfur cluster binding"/>
    <property type="evidence" value="ECO:0007669"/>
    <property type="project" value="InterPro"/>
</dbReference>
<protein>
    <recommendedName>
        <fullName evidence="8">Fe-S cluster biogenesis protein NfuA, 4Fe-4S-binding domain</fullName>
    </recommendedName>
</protein>
<evidence type="ECO:0000259" key="3">
    <source>
        <dbReference type="Pfam" id="PF01106"/>
    </source>
</evidence>
<feature type="domain" description="Nucleoside transporter/FeoB GTPase Gate" evidence="5">
    <location>
        <begin position="134"/>
        <end position="232"/>
    </location>
</feature>
<dbReference type="InterPro" id="IPR001075">
    <property type="entry name" value="NIF_FeS_clus_asmbl_NifU_C"/>
</dbReference>
<gene>
    <name evidence="6" type="ORF">Aru02nite_10520</name>
</gene>
<evidence type="ECO:0000256" key="1">
    <source>
        <dbReference type="ARBA" id="ARBA00049958"/>
    </source>
</evidence>
<dbReference type="InterPro" id="IPR011642">
    <property type="entry name" value="Gate_dom"/>
</dbReference>
<dbReference type="Proteomes" id="UP000612808">
    <property type="component" value="Unassembled WGS sequence"/>
</dbReference>
<dbReference type="SUPFAM" id="SSF117916">
    <property type="entry name" value="Fe-S cluster assembly (FSCA) domain-like"/>
    <property type="match status" value="1"/>
</dbReference>
<evidence type="ECO:0000256" key="2">
    <source>
        <dbReference type="SAM" id="Phobius"/>
    </source>
</evidence>
<dbReference type="GO" id="GO:0005506">
    <property type="term" value="F:iron ion binding"/>
    <property type="evidence" value="ECO:0007669"/>
    <property type="project" value="InterPro"/>
</dbReference>
<evidence type="ECO:0000259" key="5">
    <source>
        <dbReference type="Pfam" id="PF07670"/>
    </source>
</evidence>
<name>A0A8J3IWV9_9ACTN</name>
<comment type="caution">
    <text evidence="6">The sequence shown here is derived from an EMBL/GenBank/DDBJ whole genome shotgun (WGS) entry which is preliminary data.</text>
</comment>
<organism evidence="6 7">
    <name type="scientific">Actinocatenispora rupis</name>
    <dbReference type="NCBI Taxonomy" id="519421"/>
    <lineage>
        <taxon>Bacteria</taxon>
        <taxon>Bacillati</taxon>
        <taxon>Actinomycetota</taxon>
        <taxon>Actinomycetes</taxon>
        <taxon>Micromonosporales</taxon>
        <taxon>Micromonosporaceae</taxon>
        <taxon>Actinocatenispora</taxon>
    </lineage>
</organism>
<accession>A0A8J3IWV9</accession>
<dbReference type="Pfam" id="PF01106">
    <property type="entry name" value="NifU"/>
    <property type="match status" value="1"/>
</dbReference>
<keyword evidence="2" id="KW-1133">Transmembrane helix</keyword>
<dbReference type="EMBL" id="BOMB01000004">
    <property type="protein sequence ID" value="GID10163.1"/>
    <property type="molecule type" value="Genomic_DNA"/>
</dbReference>
<feature type="transmembrane region" description="Helical" evidence="2">
    <location>
        <begin position="136"/>
        <end position="155"/>
    </location>
</feature>
<keyword evidence="2" id="KW-0812">Transmembrane</keyword>
<dbReference type="Pfam" id="PF07670">
    <property type="entry name" value="Gate"/>
    <property type="match status" value="1"/>
</dbReference>
<dbReference type="AlphaFoldDB" id="A0A8J3IWV9"/>
<evidence type="ECO:0008006" key="8">
    <source>
        <dbReference type="Google" id="ProtNLM"/>
    </source>
</evidence>
<feature type="transmembrane region" description="Helical" evidence="2">
    <location>
        <begin position="72"/>
        <end position="93"/>
    </location>
</feature>
<dbReference type="InterPro" id="IPR050860">
    <property type="entry name" value="FeoB_GTPase"/>
</dbReference>
<proteinExistence type="predicted"/>
<dbReference type="PANTHER" id="PTHR43185">
    <property type="entry name" value="FERROUS IRON TRANSPORT PROTEIN B"/>
    <property type="match status" value="1"/>
</dbReference>
<feature type="transmembrane region" description="Helical" evidence="2">
    <location>
        <begin position="38"/>
        <end position="60"/>
    </location>
</feature>
<evidence type="ECO:0000313" key="6">
    <source>
        <dbReference type="EMBL" id="GID10163.1"/>
    </source>
</evidence>
<dbReference type="InterPro" id="IPR034904">
    <property type="entry name" value="FSCA_dom_sf"/>
</dbReference>
<sequence length="451" mass="48699">MGWAGTHALLSSLACAIPGIMATRSLPSARDRFATMMGAPLMTCSARLTVYVLLISVLVSPDTRVGPIGAQGVVMFALYLGGAVSAMATAWVFKKIGSRGAPLLPFYMEMPSYRMPRLRTVVGAVWDSCKGFLRKVGRIILVVTVALWLLLNLPMPSTAQLRDAGVNPADKTAVTAYVVDHSYAADVGRAIEPVFAPLGFDWRINVGVLASLSAREVFVATLGQVAAAENPDQPAKTLKTMTYTSGPHQGERLFRCADMTEIPMHPEATPDPQVLRWVIPAGTLPLHGRVTEPPDALAALVRDGLVAAIEVETRAVLIRLADGYDWARAGGAVRDALAAALRQPDQWRSADVINDDDLLRGALRDVIDGPAGDYIRSHGGTVTIVSVHNHHAEVRMAGTCAHCPASGVTLQTRLEKDLRTRYPDLVELRATEDSRTASRLLWPSLRRQRHA</sequence>
<keyword evidence="7" id="KW-1185">Reference proteome</keyword>
<dbReference type="Pfam" id="PF07664">
    <property type="entry name" value="FeoB_C"/>
    <property type="match status" value="1"/>
</dbReference>
<reference evidence="6" key="1">
    <citation type="submission" date="2021-01" db="EMBL/GenBank/DDBJ databases">
        <title>Whole genome shotgun sequence of Actinocatenispora rupis NBRC 107355.</title>
        <authorList>
            <person name="Komaki H."/>
            <person name="Tamura T."/>
        </authorList>
    </citation>
    <scope>NUCLEOTIDE SEQUENCE</scope>
    <source>
        <strain evidence="6">NBRC 107355</strain>
    </source>
</reference>
<feature type="transmembrane region" description="Helical" evidence="2">
    <location>
        <begin position="6"/>
        <end position="26"/>
    </location>
</feature>
<keyword evidence="2" id="KW-0472">Membrane</keyword>
<evidence type="ECO:0000259" key="4">
    <source>
        <dbReference type="Pfam" id="PF07664"/>
    </source>
</evidence>
<dbReference type="InterPro" id="IPR011640">
    <property type="entry name" value="Fe2_transport_prot_B_C"/>
</dbReference>
<dbReference type="GO" id="GO:0015093">
    <property type="term" value="F:ferrous iron transmembrane transporter activity"/>
    <property type="evidence" value="ECO:0007669"/>
    <property type="project" value="InterPro"/>
</dbReference>
<dbReference type="GO" id="GO:0016226">
    <property type="term" value="P:iron-sulfur cluster assembly"/>
    <property type="evidence" value="ECO:0007669"/>
    <property type="project" value="InterPro"/>
</dbReference>
<comment type="function">
    <text evidence="1">May be involved in the formation or repair of [Fe-S] clusters present in iron-sulfur proteins.</text>
</comment>
<feature type="domain" description="NIF system FeS cluster assembly NifU C-terminal" evidence="3">
    <location>
        <begin position="373"/>
        <end position="426"/>
    </location>
</feature>
<dbReference type="Gene3D" id="3.30.300.130">
    <property type="entry name" value="Fe-S cluster assembly (FSCA)"/>
    <property type="match status" value="1"/>
</dbReference>
<dbReference type="PANTHER" id="PTHR43185:SF1">
    <property type="entry name" value="FE(2+) TRANSPORTER FEOB"/>
    <property type="match status" value="1"/>
</dbReference>
<dbReference type="GO" id="GO:0005886">
    <property type="term" value="C:plasma membrane"/>
    <property type="evidence" value="ECO:0007669"/>
    <property type="project" value="TreeGrafter"/>
</dbReference>
<evidence type="ECO:0000313" key="7">
    <source>
        <dbReference type="Proteomes" id="UP000612808"/>
    </source>
</evidence>